<evidence type="ECO:0000313" key="1">
    <source>
        <dbReference type="EMBL" id="QHU26183.1"/>
    </source>
</evidence>
<organism evidence="1">
    <name type="scientific">viral metagenome</name>
    <dbReference type="NCBI Taxonomy" id="1070528"/>
    <lineage>
        <taxon>unclassified sequences</taxon>
        <taxon>metagenomes</taxon>
        <taxon>organismal metagenomes</taxon>
    </lineage>
</organism>
<dbReference type="InterPro" id="IPR021234">
    <property type="entry name" value="DUF2827"/>
</dbReference>
<proteinExistence type="predicted"/>
<protein>
    <recommendedName>
        <fullName evidence="2">Glycosyltransferase</fullName>
    </recommendedName>
</protein>
<reference evidence="1" key="1">
    <citation type="journal article" date="2020" name="Nature">
        <title>Giant virus diversity and host interactions through global metagenomics.</title>
        <authorList>
            <person name="Schulz F."/>
            <person name="Roux S."/>
            <person name="Paez-Espino D."/>
            <person name="Jungbluth S."/>
            <person name="Walsh D.A."/>
            <person name="Denef V.J."/>
            <person name="McMahon K.D."/>
            <person name="Konstantinidis K.T."/>
            <person name="Eloe-Fadrosh E.A."/>
            <person name="Kyrpides N.C."/>
            <person name="Woyke T."/>
        </authorList>
    </citation>
    <scope>NUCLEOTIDE SEQUENCE</scope>
    <source>
        <strain evidence="1">GVMAG-M-3300027759-16</strain>
    </source>
</reference>
<dbReference type="AlphaFoldDB" id="A0A6C0L6G2"/>
<evidence type="ECO:0008006" key="2">
    <source>
        <dbReference type="Google" id="ProtNLM"/>
    </source>
</evidence>
<accession>A0A6C0L6G2</accession>
<sequence>MTAKPEYLPGMTEYISKADIRPFVLDGKRPVVLIGSSPIDMKTIFNNGLLQNVYILYRMFQSMGYQPVMLMSSLPDELPSYMTDLTMLSIEAFLKASIPVTVYLEIAMSVDSIVKEFLNQSGTRVYKLYLGNILNIDIESPLCYPGMYFVHHYIGHVDDVWVSPHYAQHLQYARAVNRVDIRNKKDSIAPYVWDPCVLTNGGTRSFEWSPPEKGSEIFLIIEPNISFQKTSIVPLSIVESWYRKQKGWKGKVVIVNGNRLDVLPYFRDSLASSFDLVKDGKIDMRGRMSIVEILTEFPSAIPICHQWNNEYNYMVLEYFHCLFPVLHNASDWSDYGYYYPNSDIAAGVAQLERSIDHASRKETFKSHARTLAWRHSPYNPDVQNAWAKLLGL</sequence>
<dbReference type="Pfam" id="PF10933">
    <property type="entry name" value="DUF2827"/>
    <property type="match status" value="1"/>
</dbReference>
<dbReference type="EMBL" id="MN740437">
    <property type="protein sequence ID" value="QHU26183.1"/>
    <property type="molecule type" value="Genomic_DNA"/>
</dbReference>
<name>A0A6C0L6G2_9ZZZZ</name>